<evidence type="ECO:0000313" key="3">
    <source>
        <dbReference type="EMBL" id="ELR23219.1"/>
    </source>
</evidence>
<dbReference type="Proteomes" id="UP000011083">
    <property type="component" value="Unassembled WGS sequence"/>
</dbReference>
<evidence type="ECO:0000313" key="4">
    <source>
        <dbReference type="Proteomes" id="UP000011083"/>
    </source>
</evidence>
<dbReference type="VEuPathDB" id="AmoebaDB:ACA1_068030"/>
<dbReference type="PANTHER" id="PTHR23149:SF27">
    <property type="entry name" value="PIN2_TERF1-INTERACTING TELOMERASE INHIBITOR 1"/>
    <property type="match status" value="1"/>
</dbReference>
<dbReference type="InterPro" id="IPR000467">
    <property type="entry name" value="G_patch_dom"/>
</dbReference>
<evidence type="ECO:0000256" key="1">
    <source>
        <dbReference type="SAM" id="MobiDB-lite"/>
    </source>
</evidence>
<dbReference type="PANTHER" id="PTHR23149">
    <property type="entry name" value="G PATCH DOMAIN CONTAINING PROTEIN"/>
    <property type="match status" value="1"/>
</dbReference>
<protein>
    <submittedName>
        <fullName evidence="3">Gpatch domain containing protein</fullName>
    </submittedName>
</protein>
<reference evidence="3 4" key="1">
    <citation type="journal article" date="2013" name="Genome Biol.">
        <title>Genome of Acanthamoeba castellanii highlights extensive lateral gene transfer and early evolution of tyrosine kinase signaling.</title>
        <authorList>
            <person name="Clarke M."/>
            <person name="Lohan A.J."/>
            <person name="Liu B."/>
            <person name="Lagkouvardos I."/>
            <person name="Roy S."/>
            <person name="Zafar N."/>
            <person name="Bertelli C."/>
            <person name="Schilde C."/>
            <person name="Kianianmomeni A."/>
            <person name="Burglin T.R."/>
            <person name="Frech C."/>
            <person name="Turcotte B."/>
            <person name="Kopec K.O."/>
            <person name="Synnott J.M."/>
            <person name="Choo C."/>
            <person name="Paponov I."/>
            <person name="Finkler A."/>
            <person name="Soon Heng Tan C."/>
            <person name="Hutchins A.P."/>
            <person name="Weinmeier T."/>
            <person name="Rattei T."/>
            <person name="Chu J.S."/>
            <person name="Gimenez G."/>
            <person name="Irimia M."/>
            <person name="Rigden D.J."/>
            <person name="Fitzpatrick D.A."/>
            <person name="Lorenzo-Morales J."/>
            <person name="Bateman A."/>
            <person name="Chiu C.H."/>
            <person name="Tang P."/>
            <person name="Hegemann P."/>
            <person name="Fromm H."/>
            <person name="Raoult D."/>
            <person name="Greub G."/>
            <person name="Miranda-Saavedra D."/>
            <person name="Chen N."/>
            <person name="Nash P."/>
            <person name="Ginger M.L."/>
            <person name="Horn M."/>
            <person name="Schaap P."/>
            <person name="Caler L."/>
            <person name="Loftus B."/>
        </authorList>
    </citation>
    <scope>NUCLEOTIDE SEQUENCE [LARGE SCALE GENOMIC DNA]</scope>
    <source>
        <strain evidence="3 4">Neff</strain>
    </source>
</reference>
<feature type="compositionally biased region" description="Basic and acidic residues" evidence="1">
    <location>
        <begin position="95"/>
        <end position="108"/>
    </location>
</feature>
<dbReference type="EMBL" id="KB007857">
    <property type="protein sequence ID" value="ELR23219.1"/>
    <property type="molecule type" value="Genomic_DNA"/>
</dbReference>
<feature type="region of interest" description="Disordered" evidence="1">
    <location>
        <begin position="237"/>
        <end position="351"/>
    </location>
</feature>
<dbReference type="GeneID" id="14924192"/>
<feature type="compositionally biased region" description="Basic residues" evidence="1">
    <location>
        <begin position="335"/>
        <end position="351"/>
    </location>
</feature>
<proteinExistence type="predicted"/>
<dbReference type="Pfam" id="PF01585">
    <property type="entry name" value="G-patch"/>
    <property type="match status" value="1"/>
</dbReference>
<sequence>MPRKDQRPCDDRNVAWATDKGRFGFQMLEKMGWKEGKGLGANEDGTTEHIKVKKKIDNQGIGTETVTHNKNWLETSVAYESILASLNASYGTKPDTTEEKEKPAEKPKGVVGRPRKVLYSRMLRAKDLANYSSEDKSAIFGGVPYGVAAAAQEEKVATTTTEEVKVQEVGSESEEMEEEESDKKKSKKSRKSADKKEEGKGEEEEDKETDTVSGVTTTTSAVSLQDYFKMKMAEMARKRAGGDVSTPQVSVAAESRQPRQAVASTDEKVEKRDKKKRKREEEETTEEPKKDKKNKKKTKKRKQEESDAGKSKKEDEKKNNKKKKSKKGEDEQKKKKEKKNSKKKSKKASSL</sequence>
<feature type="region of interest" description="Disordered" evidence="1">
    <location>
        <begin position="154"/>
        <end position="225"/>
    </location>
</feature>
<evidence type="ECO:0000259" key="2">
    <source>
        <dbReference type="PROSITE" id="PS50174"/>
    </source>
</evidence>
<feature type="domain" description="G-patch" evidence="2">
    <location>
        <begin position="20"/>
        <end position="66"/>
    </location>
</feature>
<feature type="compositionally biased region" description="Basic and acidic residues" evidence="1">
    <location>
        <begin position="302"/>
        <end position="318"/>
    </location>
</feature>
<dbReference type="AlphaFoldDB" id="L8HCG4"/>
<organism evidence="3 4">
    <name type="scientific">Acanthamoeba castellanii (strain ATCC 30010 / Neff)</name>
    <dbReference type="NCBI Taxonomy" id="1257118"/>
    <lineage>
        <taxon>Eukaryota</taxon>
        <taxon>Amoebozoa</taxon>
        <taxon>Discosea</taxon>
        <taxon>Longamoebia</taxon>
        <taxon>Centramoebida</taxon>
        <taxon>Acanthamoebidae</taxon>
        <taxon>Acanthamoeba</taxon>
    </lineage>
</organism>
<feature type="region of interest" description="Disordered" evidence="1">
    <location>
        <begin position="90"/>
        <end position="110"/>
    </location>
</feature>
<dbReference type="STRING" id="1257118.L8HCG4"/>
<feature type="compositionally biased region" description="Low complexity" evidence="1">
    <location>
        <begin position="211"/>
        <end position="223"/>
    </location>
</feature>
<feature type="compositionally biased region" description="Acidic residues" evidence="1">
    <location>
        <begin position="171"/>
        <end position="180"/>
    </location>
</feature>
<feature type="compositionally biased region" description="Basic residues" evidence="1">
    <location>
        <begin position="291"/>
        <end position="301"/>
    </location>
</feature>
<dbReference type="GO" id="GO:0005730">
    <property type="term" value="C:nucleolus"/>
    <property type="evidence" value="ECO:0007669"/>
    <property type="project" value="TreeGrafter"/>
</dbReference>
<dbReference type="SMART" id="SM00443">
    <property type="entry name" value="G_patch"/>
    <property type="match status" value="1"/>
</dbReference>
<dbReference type="KEGG" id="acan:ACA1_068030"/>
<accession>L8HCG4</accession>
<gene>
    <name evidence="3" type="ORF">ACA1_068030</name>
</gene>
<keyword evidence="4" id="KW-1185">Reference proteome</keyword>
<dbReference type="PROSITE" id="PS50174">
    <property type="entry name" value="G_PATCH"/>
    <property type="match status" value="1"/>
</dbReference>
<dbReference type="GO" id="GO:0003676">
    <property type="term" value="F:nucleic acid binding"/>
    <property type="evidence" value="ECO:0007669"/>
    <property type="project" value="InterPro"/>
</dbReference>
<dbReference type="RefSeq" id="XP_004352747.1">
    <property type="nucleotide sequence ID" value="XM_004352695.1"/>
</dbReference>
<feature type="compositionally biased region" description="Basic and acidic residues" evidence="1">
    <location>
        <begin position="154"/>
        <end position="166"/>
    </location>
</feature>
<dbReference type="InterPro" id="IPR050656">
    <property type="entry name" value="PINX1"/>
</dbReference>
<dbReference type="GO" id="GO:0010521">
    <property type="term" value="F:telomerase inhibitor activity"/>
    <property type="evidence" value="ECO:0007669"/>
    <property type="project" value="TreeGrafter"/>
</dbReference>
<dbReference type="OMA" id="KHQEQGL"/>
<name>L8HCG4_ACACF</name>
<dbReference type="OrthoDB" id="29523at2759"/>